<organism evidence="2 3">
    <name type="scientific">Purpureocillium lilacinum</name>
    <name type="common">Paecilomyces lilacinus</name>
    <dbReference type="NCBI Taxonomy" id="33203"/>
    <lineage>
        <taxon>Eukaryota</taxon>
        <taxon>Fungi</taxon>
        <taxon>Dikarya</taxon>
        <taxon>Ascomycota</taxon>
        <taxon>Pezizomycotina</taxon>
        <taxon>Sordariomycetes</taxon>
        <taxon>Hypocreomycetidae</taxon>
        <taxon>Hypocreales</taxon>
        <taxon>Ophiocordycipitaceae</taxon>
        <taxon>Purpureocillium</taxon>
    </lineage>
</organism>
<accession>A0A2U3E0Y7</accession>
<dbReference type="GO" id="GO:0004029">
    <property type="term" value="F:aldehyde dehydrogenase (NAD+) activity"/>
    <property type="evidence" value="ECO:0007669"/>
    <property type="project" value="TreeGrafter"/>
</dbReference>
<dbReference type="InterPro" id="IPR036291">
    <property type="entry name" value="NAD(P)-bd_dom_sf"/>
</dbReference>
<dbReference type="GO" id="GO:0005737">
    <property type="term" value="C:cytoplasm"/>
    <property type="evidence" value="ECO:0007669"/>
    <property type="project" value="TreeGrafter"/>
</dbReference>
<dbReference type="AlphaFoldDB" id="A0A2U3E0Y7"/>
<protein>
    <recommendedName>
        <fullName evidence="1">NAD-dependent epimerase/dehydratase domain-containing protein</fullName>
    </recommendedName>
</protein>
<dbReference type="EMBL" id="LCWV01000015">
    <property type="protein sequence ID" value="PWI68181.1"/>
    <property type="molecule type" value="Genomic_DNA"/>
</dbReference>
<dbReference type="PANTHER" id="PTHR48079:SF6">
    <property type="entry name" value="NAD(P)-BINDING DOMAIN-CONTAINING PROTEIN-RELATED"/>
    <property type="match status" value="1"/>
</dbReference>
<dbReference type="InterPro" id="IPR001509">
    <property type="entry name" value="Epimerase_deHydtase"/>
</dbReference>
<comment type="caution">
    <text evidence="2">The sequence shown here is derived from an EMBL/GenBank/DDBJ whole genome shotgun (WGS) entry which is preliminary data.</text>
</comment>
<dbReference type="Pfam" id="PF01370">
    <property type="entry name" value="Epimerase"/>
    <property type="match status" value="1"/>
</dbReference>
<reference evidence="2 3" key="1">
    <citation type="journal article" date="2016" name="Front. Microbiol.">
        <title>Genome and transcriptome sequences reveal the specific parasitism of the nematophagous Purpureocillium lilacinum 36-1.</title>
        <authorList>
            <person name="Xie J."/>
            <person name="Li S."/>
            <person name="Mo C."/>
            <person name="Xiao X."/>
            <person name="Peng D."/>
            <person name="Wang G."/>
            <person name="Xiao Y."/>
        </authorList>
    </citation>
    <scope>NUCLEOTIDE SEQUENCE [LARGE SCALE GENOMIC DNA]</scope>
    <source>
        <strain evidence="2 3">36-1</strain>
    </source>
</reference>
<dbReference type="Gene3D" id="3.40.50.720">
    <property type="entry name" value="NAD(P)-binding Rossmann-like Domain"/>
    <property type="match status" value="1"/>
</dbReference>
<gene>
    <name evidence="2" type="ORF">PCL_01950</name>
</gene>
<dbReference type="PANTHER" id="PTHR48079">
    <property type="entry name" value="PROTEIN YEEZ"/>
    <property type="match status" value="1"/>
</dbReference>
<dbReference type="InterPro" id="IPR051783">
    <property type="entry name" value="NAD(P)-dependent_oxidoreduct"/>
</dbReference>
<evidence type="ECO:0000259" key="1">
    <source>
        <dbReference type="Pfam" id="PF01370"/>
    </source>
</evidence>
<evidence type="ECO:0000313" key="3">
    <source>
        <dbReference type="Proteomes" id="UP000245956"/>
    </source>
</evidence>
<name>A0A2U3E0Y7_PURLI</name>
<dbReference type="SUPFAM" id="SSF51735">
    <property type="entry name" value="NAD(P)-binding Rossmann-fold domains"/>
    <property type="match status" value="1"/>
</dbReference>
<sequence>MMKILILGGTSFVGRHTAEEALGRGHDVTVFNRGHSATPEGATAIVGDRLAKDGYANLKGHSFDAVVDTWATDPAAVESAVEALRSQVKHYIYVSTISVYNFEGAPRPYSEDTPLFDPEKTEVQYFKDKVRGERFALQSGVPTALIRPGVILGPFENIWRLPWWLKRMARGGKTLAPGPKDMDLQFIDARDLARFVVDVAEQKLDGAYNLLSERAHISMGDFLETANSVTGGKAELCWLEMNKVKEAGIGDWVEMPMWVAKPEAKDRPAYQVDVSKAIKAGLKIRPAKETIADTWEWVKTLDGLPDSIRVGLDADKERQALEKYCS</sequence>
<dbReference type="Proteomes" id="UP000245956">
    <property type="component" value="Unassembled WGS sequence"/>
</dbReference>
<proteinExistence type="predicted"/>
<evidence type="ECO:0000313" key="2">
    <source>
        <dbReference type="EMBL" id="PWI68181.1"/>
    </source>
</evidence>
<feature type="domain" description="NAD-dependent epimerase/dehydratase" evidence="1">
    <location>
        <begin position="4"/>
        <end position="209"/>
    </location>
</feature>